<evidence type="ECO:0000313" key="3">
    <source>
        <dbReference type="EMBL" id="MFD1785761.1"/>
    </source>
</evidence>
<evidence type="ECO:0000256" key="2">
    <source>
        <dbReference type="SAM" id="Phobius"/>
    </source>
</evidence>
<organism evidence="3 4">
    <name type="scientific">Phenylobacterium terrae</name>
    <dbReference type="NCBI Taxonomy" id="2665495"/>
    <lineage>
        <taxon>Bacteria</taxon>
        <taxon>Pseudomonadati</taxon>
        <taxon>Pseudomonadota</taxon>
        <taxon>Alphaproteobacteria</taxon>
        <taxon>Caulobacterales</taxon>
        <taxon>Caulobacteraceae</taxon>
        <taxon>Phenylobacterium</taxon>
    </lineage>
</organism>
<feature type="transmembrane region" description="Helical" evidence="2">
    <location>
        <begin position="12"/>
        <end position="32"/>
    </location>
</feature>
<evidence type="ECO:0000256" key="1">
    <source>
        <dbReference type="SAM" id="MobiDB-lite"/>
    </source>
</evidence>
<dbReference type="RefSeq" id="WP_377283340.1">
    <property type="nucleotide sequence ID" value="NZ_JBHRSI010000009.1"/>
</dbReference>
<accession>A0ABW4N6V9</accession>
<name>A0ABW4N6V9_9CAUL</name>
<gene>
    <name evidence="3" type="ORF">ACFSC0_20380</name>
</gene>
<dbReference type="EMBL" id="JBHUEY010000012">
    <property type="protein sequence ID" value="MFD1785761.1"/>
    <property type="molecule type" value="Genomic_DNA"/>
</dbReference>
<feature type="compositionally biased region" description="Pro residues" evidence="1">
    <location>
        <begin position="50"/>
        <end position="59"/>
    </location>
</feature>
<protein>
    <submittedName>
        <fullName evidence="3">Uncharacterized protein</fullName>
    </submittedName>
</protein>
<keyword evidence="2" id="KW-1133">Transmembrane helix</keyword>
<reference evidence="4" key="1">
    <citation type="journal article" date="2019" name="Int. J. Syst. Evol. Microbiol.">
        <title>The Global Catalogue of Microorganisms (GCM) 10K type strain sequencing project: providing services to taxonomists for standard genome sequencing and annotation.</title>
        <authorList>
            <consortium name="The Broad Institute Genomics Platform"/>
            <consortium name="The Broad Institute Genome Sequencing Center for Infectious Disease"/>
            <person name="Wu L."/>
            <person name="Ma J."/>
        </authorList>
    </citation>
    <scope>NUCLEOTIDE SEQUENCE [LARGE SCALE GENOMIC DNA]</scope>
    <source>
        <strain evidence="4">DFY28</strain>
    </source>
</reference>
<dbReference type="Proteomes" id="UP001597237">
    <property type="component" value="Unassembled WGS sequence"/>
</dbReference>
<keyword evidence="2" id="KW-0812">Transmembrane</keyword>
<evidence type="ECO:0000313" key="4">
    <source>
        <dbReference type="Proteomes" id="UP001597237"/>
    </source>
</evidence>
<sequence length="66" mass="6808">MPGPGHSRPQPLVWLSLTVLIALSLTFGFAALRTSAPDIAASGPVVQTPRAPPPTPLPDAEPKRGS</sequence>
<proteinExistence type="predicted"/>
<comment type="caution">
    <text evidence="3">The sequence shown here is derived from an EMBL/GenBank/DDBJ whole genome shotgun (WGS) entry which is preliminary data.</text>
</comment>
<keyword evidence="2" id="KW-0472">Membrane</keyword>
<keyword evidence="4" id="KW-1185">Reference proteome</keyword>
<feature type="region of interest" description="Disordered" evidence="1">
    <location>
        <begin position="38"/>
        <end position="66"/>
    </location>
</feature>